<reference evidence="2" key="1">
    <citation type="journal article" date="2005" name="Science">
        <title>Life at depth: Photobacterium profundum genome sequence and expression analysis.</title>
        <authorList>
            <person name="Vezzi A."/>
            <person name="Campanaro S."/>
            <person name="D'Angelo M."/>
            <person name="Simonato F."/>
            <person name="Vitulo N."/>
            <person name="Lauro F.M."/>
            <person name="Cestaro A."/>
            <person name="Malacrida G."/>
            <person name="Simionati B."/>
            <person name="Cannata N."/>
            <person name="Romualdi C."/>
            <person name="Bartlett D.H."/>
            <person name="Valle G."/>
        </authorList>
    </citation>
    <scope>NUCLEOTIDE SEQUENCE [LARGE SCALE GENOMIC DNA]</scope>
    <source>
        <strain evidence="2">ATCC BAA-1253 / SS9</strain>
    </source>
</reference>
<organism evidence="1 2">
    <name type="scientific">Photobacterium profundum (strain SS9)</name>
    <dbReference type="NCBI Taxonomy" id="298386"/>
    <lineage>
        <taxon>Bacteria</taxon>
        <taxon>Pseudomonadati</taxon>
        <taxon>Pseudomonadota</taxon>
        <taxon>Gammaproteobacteria</taxon>
        <taxon>Vibrionales</taxon>
        <taxon>Vibrionaceae</taxon>
        <taxon>Photobacterium</taxon>
    </lineage>
</organism>
<dbReference type="HOGENOM" id="CLU_174015_0_0_6"/>
<dbReference type="KEGG" id="ppr:PBPRB0754"/>
<name>Q6LJA4_PHOPR</name>
<proteinExistence type="predicted"/>
<evidence type="ECO:0000313" key="2">
    <source>
        <dbReference type="Proteomes" id="UP000000593"/>
    </source>
</evidence>
<gene>
    <name evidence="1" type="ordered locus">PBPRB0754</name>
</gene>
<dbReference type="Proteomes" id="UP000000593">
    <property type="component" value="Chromosome 2"/>
</dbReference>
<accession>Q6LJA4</accession>
<protein>
    <submittedName>
        <fullName evidence="1">Uncharacterized protein</fullName>
    </submittedName>
</protein>
<dbReference type="EMBL" id="CR378677">
    <property type="protein sequence ID" value="CAG22626.1"/>
    <property type="molecule type" value="Genomic_DNA"/>
</dbReference>
<evidence type="ECO:0000313" key="1">
    <source>
        <dbReference type="EMBL" id="CAG22626.1"/>
    </source>
</evidence>
<keyword evidence="2" id="KW-1185">Reference proteome</keyword>
<sequence length="83" mass="9061">MVSVDPIKHHVDSRLGFPLHTITGFHRPSLTHYYGFICHLAPTCILSHLLMDASGVCPDVVSGFPSYCTDSLLDIPPSNTVLV</sequence>
<dbReference type="AlphaFoldDB" id="Q6LJA4"/>